<accession>A0AAD2D020</accession>
<keyword evidence="8 10" id="KW-0472">Membrane</keyword>
<evidence type="ECO:0000313" key="12">
    <source>
        <dbReference type="Proteomes" id="UP001295423"/>
    </source>
</evidence>
<sequence length="547" mass="61007">MMNSRDYPEGDRSSQDPPARRMEEGRANNGNALNHHQPEFGFEVVHHPQDGLILDDDDDDNDLVKKGEPLCCPALYTNCTPCRTRVNIVALVLLVFFSAGATLGGFTRPPPDALLSPNSRSDGTIAPSGGMDDDYLGSVDYPNNSGGDETPPVNIGDDSDNGNGNDGNNNGGGNSNPLPDVGDDNVDYEVDSPYVVGTYYYPWHGSNFHNREGYLRQKLLPPHMPALGEYDDSRPEVIAQHLKWSRQANIGLWVTSWWGPHLLEDSNTRNVILNHPELGDMKIALHYETAGRIIDRDLSNIGPDIEYICGAYFSHPNYYSINGRPVIVIYITRWLEFEGMLGDVLRIIRETAQRFGHNPYIIGDHVFGQAPDLQDTYDSFKLLDAVTNYDVYGSMGRPMRYAGKEPIDDYYEEQEVWKRKALENGCRFIPAASPGYNDRGVRLQNDHPPLSRKLTVDSEEGSSFKYQLSKALPLVDPMANNMILINSFNEWHEDTQLEPVVGTGANLPVLLTGGLEYEGYGELYLNILRDYTSSLDGNVFRSSGDGF</sequence>
<comment type="caution">
    <text evidence="11">The sequence shown here is derived from an EMBL/GenBank/DDBJ whole genome shotgun (WGS) entry which is preliminary data.</text>
</comment>
<feature type="compositionally biased region" description="Basic and acidic residues" evidence="9">
    <location>
        <begin position="1"/>
        <end position="26"/>
    </location>
</feature>
<dbReference type="Pfam" id="PF16317">
    <property type="entry name" value="Glyco_hydro_99"/>
    <property type="match status" value="2"/>
</dbReference>
<comment type="similarity">
    <text evidence="2">Belongs to the glycosyl hydrolase 99 family.</text>
</comment>
<evidence type="ECO:0000256" key="3">
    <source>
        <dbReference type="ARBA" id="ARBA00022692"/>
    </source>
</evidence>
<dbReference type="AlphaFoldDB" id="A0AAD2D020"/>
<evidence type="ECO:0000256" key="5">
    <source>
        <dbReference type="ARBA" id="ARBA00022968"/>
    </source>
</evidence>
<feature type="region of interest" description="Disordered" evidence="9">
    <location>
        <begin position="108"/>
        <end position="186"/>
    </location>
</feature>
<keyword evidence="3 10" id="KW-0812">Transmembrane</keyword>
<evidence type="ECO:0000256" key="7">
    <source>
        <dbReference type="ARBA" id="ARBA00023034"/>
    </source>
</evidence>
<gene>
    <name evidence="11" type="ORF">CYCCA115_LOCUS9248</name>
</gene>
<keyword evidence="6 10" id="KW-1133">Transmembrane helix</keyword>
<evidence type="ECO:0000256" key="4">
    <source>
        <dbReference type="ARBA" id="ARBA00022801"/>
    </source>
</evidence>
<keyword evidence="5" id="KW-0735">Signal-anchor</keyword>
<evidence type="ECO:0000256" key="8">
    <source>
        <dbReference type="ARBA" id="ARBA00023136"/>
    </source>
</evidence>
<dbReference type="EMBL" id="CAKOGP040001335">
    <property type="protein sequence ID" value="CAJ1945104.1"/>
    <property type="molecule type" value="Genomic_DNA"/>
</dbReference>
<dbReference type="Gene3D" id="3.20.20.80">
    <property type="entry name" value="Glycosidases"/>
    <property type="match status" value="1"/>
</dbReference>
<reference evidence="11" key="1">
    <citation type="submission" date="2023-08" db="EMBL/GenBank/DDBJ databases">
        <authorList>
            <person name="Audoor S."/>
            <person name="Bilcke G."/>
        </authorList>
    </citation>
    <scope>NUCLEOTIDE SEQUENCE</scope>
</reference>
<evidence type="ECO:0000313" key="11">
    <source>
        <dbReference type="EMBL" id="CAJ1945104.1"/>
    </source>
</evidence>
<dbReference type="InterPro" id="IPR026071">
    <property type="entry name" value="Glyco_Hydrolase_99"/>
</dbReference>
<keyword evidence="12" id="KW-1185">Reference proteome</keyword>
<keyword evidence="7" id="KW-0333">Golgi apparatus</keyword>
<dbReference type="Proteomes" id="UP001295423">
    <property type="component" value="Unassembled WGS sequence"/>
</dbReference>
<dbReference type="GO" id="GO:0004559">
    <property type="term" value="F:alpha-mannosidase activity"/>
    <property type="evidence" value="ECO:0007669"/>
    <property type="project" value="TreeGrafter"/>
</dbReference>
<evidence type="ECO:0000256" key="2">
    <source>
        <dbReference type="ARBA" id="ARBA00009559"/>
    </source>
</evidence>
<protein>
    <submittedName>
        <fullName evidence="11">Uncharacterized protein</fullName>
    </submittedName>
</protein>
<feature type="region of interest" description="Disordered" evidence="9">
    <location>
        <begin position="1"/>
        <end position="35"/>
    </location>
</feature>
<name>A0AAD2D020_9STRA</name>
<organism evidence="11 12">
    <name type="scientific">Cylindrotheca closterium</name>
    <dbReference type="NCBI Taxonomy" id="2856"/>
    <lineage>
        <taxon>Eukaryota</taxon>
        <taxon>Sar</taxon>
        <taxon>Stramenopiles</taxon>
        <taxon>Ochrophyta</taxon>
        <taxon>Bacillariophyta</taxon>
        <taxon>Bacillariophyceae</taxon>
        <taxon>Bacillariophycidae</taxon>
        <taxon>Bacillariales</taxon>
        <taxon>Bacillariaceae</taxon>
        <taxon>Cylindrotheca</taxon>
    </lineage>
</organism>
<evidence type="ECO:0000256" key="1">
    <source>
        <dbReference type="ARBA" id="ARBA00004323"/>
    </source>
</evidence>
<dbReference type="PANTHER" id="PTHR13572:SF4">
    <property type="entry name" value="RE57134P"/>
    <property type="match status" value="1"/>
</dbReference>
<dbReference type="PANTHER" id="PTHR13572">
    <property type="entry name" value="ENDO-ALPHA-1,2-MANNOSIDASE"/>
    <property type="match status" value="1"/>
</dbReference>
<comment type="subcellular location">
    <subcellularLocation>
        <location evidence="1">Golgi apparatus membrane</location>
        <topology evidence="1">Single-pass type II membrane protein</topology>
    </subcellularLocation>
</comment>
<feature type="transmembrane region" description="Helical" evidence="10">
    <location>
        <begin position="86"/>
        <end position="106"/>
    </location>
</feature>
<evidence type="ECO:0000256" key="10">
    <source>
        <dbReference type="SAM" id="Phobius"/>
    </source>
</evidence>
<dbReference type="GO" id="GO:0000139">
    <property type="term" value="C:Golgi membrane"/>
    <property type="evidence" value="ECO:0007669"/>
    <property type="project" value="UniProtKB-SubCell"/>
</dbReference>
<evidence type="ECO:0000256" key="9">
    <source>
        <dbReference type="SAM" id="MobiDB-lite"/>
    </source>
</evidence>
<proteinExistence type="inferred from homology"/>
<keyword evidence="4" id="KW-0378">Hydrolase</keyword>
<evidence type="ECO:0000256" key="6">
    <source>
        <dbReference type="ARBA" id="ARBA00022989"/>
    </source>
</evidence>